<dbReference type="InterPro" id="IPR016292">
    <property type="entry name" value="Epoxide_hydrolase"/>
</dbReference>
<evidence type="ECO:0000259" key="5">
    <source>
        <dbReference type="Pfam" id="PF06441"/>
    </source>
</evidence>
<comment type="caution">
    <text evidence="6">The sequence shown here is derived from an EMBL/GenBank/DDBJ whole genome shotgun (WGS) entry which is preliminary data.</text>
</comment>
<evidence type="ECO:0000256" key="1">
    <source>
        <dbReference type="ARBA" id="ARBA00010088"/>
    </source>
</evidence>
<dbReference type="InterPro" id="IPR000639">
    <property type="entry name" value="Epox_hydrolase-like"/>
</dbReference>
<comment type="similarity">
    <text evidence="1">Belongs to the peptidase S33 family.</text>
</comment>
<dbReference type="PANTHER" id="PTHR21661">
    <property type="entry name" value="EPOXIDE HYDROLASE 1-RELATED"/>
    <property type="match status" value="1"/>
</dbReference>
<keyword evidence="3" id="KW-0378">Hydrolase</keyword>
<keyword evidence="2" id="KW-0058">Aromatic hydrocarbons catabolism</keyword>
<dbReference type="InterPro" id="IPR029058">
    <property type="entry name" value="AB_hydrolase_fold"/>
</dbReference>
<dbReference type="Pfam" id="PF06441">
    <property type="entry name" value="EHN"/>
    <property type="match status" value="1"/>
</dbReference>
<feature type="active site" description="Proton donor" evidence="4">
    <location>
        <position position="323"/>
    </location>
</feature>
<dbReference type="SUPFAM" id="SSF53474">
    <property type="entry name" value="alpha/beta-Hydrolases"/>
    <property type="match status" value="1"/>
</dbReference>
<feature type="domain" description="Epoxide hydrolase N-terminal" evidence="5">
    <location>
        <begin position="36"/>
        <end position="139"/>
    </location>
</feature>
<proteinExistence type="inferred from homology"/>
<dbReference type="PANTHER" id="PTHR21661:SF35">
    <property type="entry name" value="EPOXIDE HYDROLASE"/>
    <property type="match status" value="1"/>
</dbReference>
<sequence>MNRRDFSKTFAASALLSGFPGNAAHSQETATMTSPQAFEIAIPEPQLADLKYRLQHTRWPDQPAEAGWAMGTSLDYLKRLTDYWINEYDWRKAEKGLNALGNFKVEVDNIDLHFVHRPSTNPNAVPLLLLHGWPDSFYRYHRVIKALSKDFHVVVPSIPGTGFSGRTALPMDQVADLFARLMTETLGYGKFVAAGGDSGSIIAMSLAQRHPEVLLGYHVTDVGYPDYTTDFSVLTAPEQAYAGAIQKWFFTHGAFNLVHATKPQSLAFAMNDSPVGLAAWIMSFMAGMGVGDEADQRFGHDELITNIMIYWLTETAASSFRIYAANAMQPPTIKGTNTGVPVAVATEVPIPGGVRLPREWADRQTEGNVIQFHDMEKAGHFAAWEDPEFFARDLREFASLLAG</sequence>
<evidence type="ECO:0000256" key="3">
    <source>
        <dbReference type="ARBA" id="ARBA00022801"/>
    </source>
</evidence>
<dbReference type="GO" id="GO:0004301">
    <property type="term" value="F:epoxide hydrolase activity"/>
    <property type="evidence" value="ECO:0007669"/>
    <property type="project" value="TreeGrafter"/>
</dbReference>
<dbReference type="PRINTS" id="PR00412">
    <property type="entry name" value="EPOXHYDRLASE"/>
</dbReference>
<dbReference type="RefSeq" id="WP_184707257.1">
    <property type="nucleotide sequence ID" value="NZ_JACHBG010000010.1"/>
</dbReference>
<dbReference type="Gene3D" id="3.40.50.1820">
    <property type="entry name" value="alpha/beta hydrolase"/>
    <property type="match status" value="1"/>
</dbReference>
<organism evidence="6 7">
    <name type="scientific">Rhizobium lusitanum</name>
    <dbReference type="NCBI Taxonomy" id="293958"/>
    <lineage>
        <taxon>Bacteria</taxon>
        <taxon>Pseudomonadati</taxon>
        <taxon>Pseudomonadota</taxon>
        <taxon>Alphaproteobacteria</taxon>
        <taxon>Hyphomicrobiales</taxon>
        <taxon>Rhizobiaceae</taxon>
        <taxon>Rhizobium/Agrobacterium group</taxon>
        <taxon>Rhizobium</taxon>
    </lineage>
</organism>
<feature type="active site" description="Nucleophile" evidence="4">
    <location>
        <position position="197"/>
    </location>
</feature>
<protein>
    <submittedName>
        <fullName evidence="6">Pimeloyl-ACP methyl ester carboxylesterase</fullName>
    </submittedName>
</protein>
<evidence type="ECO:0000313" key="7">
    <source>
        <dbReference type="Proteomes" id="UP000565576"/>
    </source>
</evidence>
<dbReference type="PIRSF" id="PIRSF001112">
    <property type="entry name" value="Epoxide_hydrolase"/>
    <property type="match status" value="1"/>
</dbReference>
<gene>
    <name evidence="6" type="ORF">GGD46_004205</name>
</gene>
<dbReference type="InterPro" id="IPR010497">
    <property type="entry name" value="Epoxide_hydro_N"/>
</dbReference>
<evidence type="ECO:0000256" key="4">
    <source>
        <dbReference type="PIRSR" id="PIRSR001112-1"/>
    </source>
</evidence>
<evidence type="ECO:0000256" key="2">
    <source>
        <dbReference type="ARBA" id="ARBA00022797"/>
    </source>
</evidence>
<dbReference type="Proteomes" id="UP000565576">
    <property type="component" value="Unassembled WGS sequence"/>
</dbReference>
<dbReference type="AlphaFoldDB" id="A0A7X0MDY1"/>
<reference evidence="6 7" key="1">
    <citation type="submission" date="2020-08" db="EMBL/GenBank/DDBJ databases">
        <title>Genomic Encyclopedia of Type Strains, Phase IV (KMG-V): Genome sequencing to study the core and pangenomes of soil and plant-associated prokaryotes.</title>
        <authorList>
            <person name="Whitman W."/>
        </authorList>
    </citation>
    <scope>NUCLEOTIDE SEQUENCE [LARGE SCALE GENOMIC DNA]</scope>
    <source>
        <strain evidence="6 7">SEMIA 4060</strain>
    </source>
</reference>
<evidence type="ECO:0000313" key="6">
    <source>
        <dbReference type="EMBL" id="MBB6486906.1"/>
    </source>
</evidence>
<dbReference type="EMBL" id="JACHBG010000010">
    <property type="protein sequence ID" value="MBB6486906.1"/>
    <property type="molecule type" value="Genomic_DNA"/>
</dbReference>
<feature type="active site" description="Proton acceptor" evidence="4">
    <location>
        <position position="380"/>
    </location>
</feature>
<name>A0A7X0MDY1_9HYPH</name>
<dbReference type="GO" id="GO:0097176">
    <property type="term" value="P:epoxide metabolic process"/>
    <property type="evidence" value="ECO:0007669"/>
    <property type="project" value="TreeGrafter"/>
</dbReference>
<accession>A0A7X0MDY1</accession>